<feature type="compositionally biased region" description="Polar residues" evidence="1">
    <location>
        <begin position="335"/>
        <end position="344"/>
    </location>
</feature>
<feature type="region of interest" description="Disordered" evidence="1">
    <location>
        <begin position="690"/>
        <end position="716"/>
    </location>
</feature>
<gene>
    <name evidence="2" type="ORF">BU26DRAFT_287951</name>
</gene>
<dbReference type="GeneID" id="54574923"/>
<feature type="region of interest" description="Disordered" evidence="1">
    <location>
        <begin position="183"/>
        <end position="208"/>
    </location>
</feature>
<protein>
    <submittedName>
        <fullName evidence="2">Uncharacterized protein</fullName>
    </submittedName>
</protein>
<dbReference type="AlphaFoldDB" id="A0A6A6IJH7"/>
<proteinExistence type="predicted"/>
<dbReference type="PANTHER" id="PTHR48125:SF10">
    <property type="entry name" value="OS12G0136300 PROTEIN"/>
    <property type="match status" value="1"/>
</dbReference>
<evidence type="ECO:0000313" key="3">
    <source>
        <dbReference type="Proteomes" id="UP000800094"/>
    </source>
</evidence>
<feature type="region of interest" description="Disordered" evidence="1">
    <location>
        <begin position="296"/>
        <end position="415"/>
    </location>
</feature>
<feature type="region of interest" description="Disordered" evidence="1">
    <location>
        <begin position="240"/>
        <end position="269"/>
    </location>
</feature>
<organism evidence="2 3">
    <name type="scientific">Trematosphaeria pertusa</name>
    <dbReference type="NCBI Taxonomy" id="390896"/>
    <lineage>
        <taxon>Eukaryota</taxon>
        <taxon>Fungi</taxon>
        <taxon>Dikarya</taxon>
        <taxon>Ascomycota</taxon>
        <taxon>Pezizomycotina</taxon>
        <taxon>Dothideomycetes</taxon>
        <taxon>Pleosporomycetidae</taxon>
        <taxon>Pleosporales</taxon>
        <taxon>Massarineae</taxon>
        <taxon>Trematosphaeriaceae</taxon>
        <taxon>Trematosphaeria</taxon>
    </lineage>
</organism>
<name>A0A6A6IJH7_9PLEO</name>
<evidence type="ECO:0000313" key="2">
    <source>
        <dbReference type="EMBL" id="KAF2249703.1"/>
    </source>
</evidence>
<dbReference type="RefSeq" id="XP_033684707.1">
    <property type="nucleotide sequence ID" value="XM_033821593.1"/>
</dbReference>
<keyword evidence="3" id="KW-1185">Reference proteome</keyword>
<feature type="compositionally biased region" description="Low complexity" evidence="1">
    <location>
        <begin position="34"/>
        <end position="43"/>
    </location>
</feature>
<feature type="region of interest" description="Disordered" evidence="1">
    <location>
        <begin position="581"/>
        <end position="661"/>
    </location>
</feature>
<feature type="region of interest" description="Disordered" evidence="1">
    <location>
        <begin position="537"/>
        <end position="563"/>
    </location>
</feature>
<feature type="compositionally biased region" description="Acidic residues" evidence="1">
    <location>
        <begin position="621"/>
        <end position="631"/>
    </location>
</feature>
<dbReference type="PANTHER" id="PTHR48125">
    <property type="entry name" value="LP07818P1"/>
    <property type="match status" value="1"/>
</dbReference>
<dbReference type="EMBL" id="ML987194">
    <property type="protein sequence ID" value="KAF2249703.1"/>
    <property type="molecule type" value="Genomic_DNA"/>
</dbReference>
<feature type="compositionally biased region" description="Low complexity" evidence="1">
    <location>
        <begin position="362"/>
        <end position="388"/>
    </location>
</feature>
<feature type="compositionally biased region" description="Polar residues" evidence="1">
    <location>
        <begin position="53"/>
        <end position="66"/>
    </location>
</feature>
<feature type="compositionally biased region" description="Acidic residues" evidence="1">
    <location>
        <begin position="300"/>
        <end position="330"/>
    </location>
</feature>
<dbReference type="OrthoDB" id="3786084at2759"/>
<sequence length="782" mass="83649">MAVNTRRGGASAPAAAHAPAQPLHTQRATRRKAAAATAPTETVATKRRLRSAKTGNSPLRQLSTPQKRPKKSTKARSPEAEPQAEAEAEHTTDSDDDDPGAGIYFQYHKLQNRKPSELSYLELRLRNELADAAERSASALVETSVPSQSLARVASPITSQSLARVASPIPSQSLARVATPTPVKTLAQVERPALTQSGTQTEEEEDPRDAKIIELQGQVNWVEGTMTLLNTIMFGSSGQDETKSFYPDSHPANSPAVTEPSHHPSPKGTEDAKALLRFVEASARPAPQLEWTWGARADEPMPDPEPEPELEPQSETAPEEAQDEPADTEEPAVNAPTTPSQPTPSKEGIIGRIFSTLRAPFASRSATPTQASAPSSPVPDALTMTLTPTPTPVGESPNKSANKSKRKRGSTDHRQSMINAIVESVNDTAERDNAKTWAENVLAKLPLDSAILGEKRKRLEVGAVTVNDLKILPGTKPWKSGYGFDDDINMLDDEDPAPAWAVLYDMLIEEESERPAKKQKAAHEVTTDEVPSLNESFASTAGDSSPPKVVNTHGKSSSLLDVQPRPSYVASPMFGGPVIHREGGNVFGELHGQDTVEPQQTPPSNGVPAKTTVFGSFSVPDDSDSDEEEDTNGPPASLWTQQPPPAPVPAHASLPTPFGASQSIPLTQAPFFASTSQPMDEVQRARAKALKHTPAKPSRLREIHVPSPSLKSDAGDATMLTASPIASFDLTEPAFDDMPDAVSLGLSADVEADILARLPAEVGAMEWDEPVLTFSDDETTSD</sequence>
<feature type="region of interest" description="Disordered" evidence="1">
    <location>
        <begin position="1"/>
        <end position="104"/>
    </location>
</feature>
<accession>A0A6A6IJH7</accession>
<dbReference type="Proteomes" id="UP000800094">
    <property type="component" value="Unassembled WGS sequence"/>
</dbReference>
<feature type="compositionally biased region" description="Low complexity" evidence="1">
    <location>
        <begin position="10"/>
        <end position="26"/>
    </location>
</feature>
<evidence type="ECO:0000256" key="1">
    <source>
        <dbReference type="SAM" id="MobiDB-lite"/>
    </source>
</evidence>
<reference evidence="2" key="1">
    <citation type="journal article" date="2020" name="Stud. Mycol.">
        <title>101 Dothideomycetes genomes: a test case for predicting lifestyles and emergence of pathogens.</title>
        <authorList>
            <person name="Haridas S."/>
            <person name="Albert R."/>
            <person name="Binder M."/>
            <person name="Bloem J."/>
            <person name="Labutti K."/>
            <person name="Salamov A."/>
            <person name="Andreopoulos B."/>
            <person name="Baker S."/>
            <person name="Barry K."/>
            <person name="Bills G."/>
            <person name="Bluhm B."/>
            <person name="Cannon C."/>
            <person name="Castanera R."/>
            <person name="Culley D."/>
            <person name="Daum C."/>
            <person name="Ezra D."/>
            <person name="Gonzalez J."/>
            <person name="Henrissat B."/>
            <person name="Kuo A."/>
            <person name="Liang C."/>
            <person name="Lipzen A."/>
            <person name="Lutzoni F."/>
            <person name="Magnuson J."/>
            <person name="Mondo S."/>
            <person name="Nolan M."/>
            <person name="Ohm R."/>
            <person name="Pangilinan J."/>
            <person name="Park H.-J."/>
            <person name="Ramirez L."/>
            <person name="Alfaro M."/>
            <person name="Sun H."/>
            <person name="Tritt A."/>
            <person name="Yoshinaga Y."/>
            <person name="Zwiers L.-H."/>
            <person name="Turgeon B."/>
            <person name="Goodwin S."/>
            <person name="Spatafora J."/>
            <person name="Crous P."/>
            <person name="Grigoriev I."/>
        </authorList>
    </citation>
    <scope>NUCLEOTIDE SEQUENCE</scope>
    <source>
        <strain evidence="2">CBS 122368</strain>
    </source>
</reference>